<dbReference type="GO" id="GO:0003677">
    <property type="term" value="F:DNA binding"/>
    <property type="evidence" value="ECO:0007669"/>
    <property type="project" value="UniProtKB-KW"/>
</dbReference>
<proteinExistence type="predicted"/>
<dbReference type="SUPFAM" id="SSF47823">
    <property type="entry name" value="lambda integrase-like, N-terminal domain"/>
    <property type="match status" value="1"/>
</dbReference>
<keyword evidence="5" id="KW-1185">Reference proteome</keyword>
<dbReference type="GO" id="GO:0006310">
    <property type="term" value="P:DNA recombination"/>
    <property type="evidence" value="ECO:0007669"/>
    <property type="project" value="UniProtKB-KW"/>
</dbReference>
<keyword evidence="2" id="KW-0233">DNA recombination</keyword>
<dbReference type="PROSITE" id="PS51898">
    <property type="entry name" value="TYR_RECOMBINASE"/>
    <property type="match status" value="1"/>
</dbReference>
<dbReference type="AlphaFoldDB" id="A0A8W8MSP6"/>
<organism evidence="4 5">
    <name type="scientific">Magallana gigas</name>
    <name type="common">Pacific oyster</name>
    <name type="synonym">Crassostrea gigas</name>
    <dbReference type="NCBI Taxonomy" id="29159"/>
    <lineage>
        <taxon>Eukaryota</taxon>
        <taxon>Metazoa</taxon>
        <taxon>Spiralia</taxon>
        <taxon>Lophotrochozoa</taxon>
        <taxon>Mollusca</taxon>
        <taxon>Bivalvia</taxon>
        <taxon>Autobranchia</taxon>
        <taxon>Pteriomorphia</taxon>
        <taxon>Ostreida</taxon>
        <taxon>Ostreoidea</taxon>
        <taxon>Ostreidae</taxon>
        <taxon>Magallana</taxon>
    </lineage>
</organism>
<name>A0A8W8MSP6_MAGGI</name>
<evidence type="ECO:0000259" key="3">
    <source>
        <dbReference type="PROSITE" id="PS51898"/>
    </source>
</evidence>
<dbReference type="EnsemblMetazoa" id="G34321.4">
    <property type="protein sequence ID" value="G34321.4:cds"/>
    <property type="gene ID" value="G34321"/>
</dbReference>
<sequence length="338" mass="37847">MGPVIDVFQTGRWASIQTSGENLADLKFFCEKSKSESTFRKYRYAFNSWIKWCYSQSPKVQHFPASDFNVSIYLINLSKQFNSVAKVNEAFYAISWAHEISGTQNPCHSSLVVSVLEGARRLSAKPVTKKEPITSEILQQIVNRYGTGSSSLPDIRISCMCLLSYAAFLRFSELVNLKRSDITFYEDHLSLYISKSKTDKYKTGSNVIVSKTNNVTCPYGMLQLYLKIADIASDSDCFIFRALSFCKKSGKYKLRNSGPLSYSRARELLLNALESVGVDKSKFGLHSLRSGGATAAANAGVSDRLFKKHGRWRSDNAKDGYVHENVKSLMSVSQSLNI</sequence>
<reference evidence="4" key="1">
    <citation type="submission" date="2022-08" db="UniProtKB">
        <authorList>
            <consortium name="EnsemblMetazoa"/>
        </authorList>
    </citation>
    <scope>IDENTIFICATION</scope>
    <source>
        <strain evidence="4">05x7-T-G4-1.051#20</strain>
    </source>
</reference>
<protein>
    <recommendedName>
        <fullName evidence="3">Tyr recombinase domain-containing protein</fullName>
    </recommendedName>
</protein>
<dbReference type="InterPro" id="IPR013762">
    <property type="entry name" value="Integrase-like_cat_sf"/>
</dbReference>
<keyword evidence="1" id="KW-0238">DNA-binding</keyword>
<dbReference type="InterPro" id="IPR010998">
    <property type="entry name" value="Integrase_recombinase_N"/>
</dbReference>
<accession>A0A8W8MSP6</accession>
<dbReference type="SUPFAM" id="SSF56349">
    <property type="entry name" value="DNA breaking-rejoining enzymes"/>
    <property type="match status" value="1"/>
</dbReference>
<dbReference type="Gene3D" id="1.10.150.130">
    <property type="match status" value="1"/>
</dbReference>
<evidence type="ECO:0000256" key="2">
    <source>
        <dbReference type="ARBA" id="ARBA00023172"/>
    </source>
</evidence>
<dbReference type="PANTHER" id="PTHR34605">
    <property type="entry name" value="PHAGE_INTEGRASE DOMAIN-CONTAINING PROTEIN"/>
    <property type="match status" value="1"/>
</dbReference>
<evidence type="ECO:0000313" key="4">
    <source>
        <dbReference type="EnsemblMetazoa" id="G34321.4:cds"/>
    </source>
</evidence>
<dbReference type="Proteomes" id="UP000005408">
    <property type="component" value="Unassembled WGS sequence"/>
</dbReference>
<dbReference type="InterPro" id="IPR002104">
    <property type="entry name" value="Integrase_catalytic"/>
</dbReference>
<dbReference type="GO" id="GO:0015074">
    <property type="term" value="P:DNA integration"/>
    <property type="evidence" value="ECO:0007669"/>
    <property type="project" value="InterPro"/>
</dbReference>
<dbReference type="InterPro" id="IPR011010">
    <property type="entry name" value="DNA_brk_join_enz"/>
</dbReference>
<evidence type="ECO:0000313" key="5">
    <source>
        <dbReference type="Proteomes" id="UP000005408"/>
    </source>
</evidence>
<dbReference type="InterPro" id="IPR052925">
    <property type="entry name" value="Phage_Integrase-like_Recomb"/>
</dbReference>
<dbReference type="Gene3D" id="1.10.443.10">
    <property type="entry name" value="Intergrase catalytic core"/>
    <property type="match status" value="1"/>
</dbReference>
<dbReference type="PANTHER" id="PTHR34605:SF6">
    <property type="entry name" value="TYR RECOMBINASE DOMAIN-CONTAINING PROTEIN"/>
    <property type="match status" value="1"/>
</dbReference>
<evidence type="ECO:0000256" key="1">
    <source>
        <dbReference type="ARBA" id="ARBA00023125"/>
    </source>
</evidence>
<dbReference type="Pfam" id="PF00589">
    <property type="entry name" value="Phage_integrase"/>
    <property type="match status" value="1"/>
</dbReference>
<feature type="domain" description="Tyr recombinase" evidence="3">
    <location>
        <begin position="128"/>
        <end position="334"/>
    </location>
</feature>